<dbReference type="Gene3D" id="2.40.50.100">
    <property type="match status" value="1"/>
</dbReference>
<evidence type="ECO:0000259" key="2">
    <source>
        <dbReference type="PROSITE" id="PS50968"/>
    </source>
</evidence>
<feature type="domain" description="Lipoyl-binding" evidence="2">
    <location>
        <begin position="1"/>
        <end position="72"/>
    </location>
</feature>
<protein>
    <recommendedName>
        <fullName evidence="2">Lipoyl-binding domain-containing protein</fullName>
    </recommendedName>
</protein>
<reference evidence="3" key="1">
    <citation type="journal article" date="2014" name="Front. Microbiol.">
        <title>High frequency of phylogenetically diverse reductive dehalogenase-homologous genes in deep subseafloor sedimentary metagenomes.</title>
        <authorList>
            <person name="Kawai M."/>
            <person name="Futagami T."/>
            <person name="Toyoda A."/>
            <person name="Takaki Y."/>
            <person name="Nishi S."/>
            <person name="Hori S."/>
            <person name="Arai W."/>
            <person name="Tsubouchi T."/>
            <person name="Morono Y."/>
            <person name="Uchiyama I."/>
            <person name="Ito T."/>
            <person name="Fujiyama A."/>
            <person name="Inagaki F."/>
            <person name="Takami H."/>
        </authorList>
    </citation>
    <scope>NUCLEOTIDE SEQUENCE</scope>
    <source>
        <strain evidence="3">Expedition CK06-06</strain>
    </source>
</reference>
<dbReference type="SUPFAM" id="SSF51230">
    <property type="entry name" value="Single hybrid motif"/>
    <property type="match status" value="1"/>
</dbReference>
<dbReference type="PANTHER" id="PTHR45266:SF3">
    <property type="entry name" value="OXALOACETATE DECARBOXYLASE ALPHA CHAIN"/>
    <property type="match status" value="1"/>
</dbReference>
<dbReference type="Pfam" id="PF00364">
    <property type="entry name" value="Biotin_lipoyl"/>
    <property type="match status" value="1"/>
</dbReference>
<dbReference type="CDD" id="cd06850">
    <property type="entry name" value="biotinyl_domain"/>
    <property type="match status" value="1"/>
</dbReference>
<evidence type="ECO:0000313" key="3">
    <source>
        <dbReference type="EMBL" id="GAF81286.1"/>
    </source>
</evidence>
<gene>
    <name evidence="3" type="ORF">S01H1_11683</name>
</gene>
<dbReference type="AlphaFoldDB" id="X0T1P7"/>
<dbReference type="InterPro" id="IPR011053">
    <property type="entry name" value="Single_hybrid_motif"/>
</dbReference>
<comment type="caution">
    <text evidence="3">The sequence shown here is derived from an EMBL/GenBank/DDBJ whole genome shotgun (WGS) entry which is preliminary data.</text>
</comment>
<dbReference type="EMBL" id="BARS01005960">
    <property type="protein sequence ID" value="GAF81286.1"/>
    <property type="molecule type" value="Genomic_DNA"/>
</dbReference>
<proteinExistence type="predicted"/>
<name>X0T1P7_9ZZZZ</name>
<evidence type="ECO:0000256" key="1">
    <source>
        <dbReference type="ARBA" id="ARBA00023267"/>
    </source>
</evidence>
<dbReference type="PANTHER" id="PTHR45266">
    <property type="entry name" value="OXALOACETATE DECARBOXYLASE ALPHA CHAIN"/>
    <property type="match status" value="1"/>
</dbReference>
<dbReference type="PROSITE" id="PS50968">
    <property type="entry name" value="BIOTINYL_LIPOYL"/>
    <property type="match status" value="1"/>
</dbReference>
<accession>X0T1P7</accession>
<sequence length="73" mass="7692">MAQETIEAPLLGKIVRVEVTVGNTVDEGGVICIIEAMKMENPILSPAKASVIEVAVSPGQIVKTGEKIAVIEY</sequence>
<organism evidence="3">
    <name type="scientific">marine sediment metagenome</name>
    <dbReference type="NCBI Taxonomy" id="412755"/>
    <lineage>
        <taxon>unclassified sequences</taxon>
        <taxon>metagenomes</taxon>
        <taxon>ecological metagenomes</taxon>
    </lineage>
</organism>
<dbReference type="InterPro" id="IPR000089">
    <property type="entry name" value="Biotin_lipoyl"/>
</dbReference>
<dbReference type="InterPro" id="IPR050709">
    <property type="entry name" value="Biotin_Carboxyl_Carrier/Decarb"/>
</dbReference>
<keyword evidence="1" id="KW-0092">Biotin</keyword>